<dbReference type="PANTHER" id="PTHR44329">
    <property type="entry name" value="SERINE/THREONINE-PROTEIN KINASE TNNI3K-RELATED"/>
    <property type="match status" value="1"/>
</dbReference>
<keyword evidence="1" id="KW-0723">Serine/threonine-protein kinase</keyword>
<dbReference type="SMART" id="SM00220">
    <property type="entry name" value="S_TKc"/>
    <property type="match status" value="1"/>
</dbReference>
<proteinExistence type="predicted"/>
<dbReference type="GO" id="GO:0005524">
    <property type="term" value="F:ATP binding"/>
    <property type="evidence" value="ECO:0007669"/>
    <property type="project" value="UniProtKB-UniRule"/>
</dbReference>
<feature type="region of interest" description="Disordered" evidence="7">
    <location>
        <begin position="64"/>
        <end position="87"/>
    </location>
</feature>
<reference evidence="9" key="2">
    <citation type="submission" date="2021-04" db="EMBL/GenBank/DDBJ databases">
        <authorList>
            <person name="Podell S."/>
        </authorList>
    </citation>
    <scope>NUCLEOTIDE SEQUENCE</scope>
    <source>
        <strain evidence="9">Hildebrandi</strain>
    </source>
</reference>
<comment type="caution">
    <text evidence="9">The sequence shown here is derived from an EMBL/GenBank/DDBJ whole genome shotgun (WGS) entry which is preliminary data.</text>
</comment>
<feature type="compositionally biased region" description="Polar residues" evidence="7">
    <location>
        <begin position="258"/>
        <end position="270"/>
    </location>
</feature>
<keyword evidence="2" id="KW-0808">Transferase</keyword>
<feature type="region of interest" description="Disordered" evidence="7">
    <location>
        <begin position="246"/>
        <end position="331"/>
    </location>
</feature>
<evidence type="ECO:0000256" key="7">
    <source>
        <dbReference type="SAM" id="MobiDB-lite"/>
    </source>
</evidence>
<evidence type="ECO:0000313" key="10">
    <source>
        <dbReference type="Proteomes" id="UP000693970"/>
    </source>
</evidence>
<evidence type="ECO:0000256" key="5">
    <source>
        <dbReference type="ARBA" id="ARBA00022840"/>
    </source>
</evidence>
<evidence type="ECO:0000259" key="8">
    <source>
        <dbReference type="PROSITE" id="PS50011"/>
    </source>
</evidence>
<feature type="compositionally biased region" description="Polar residues" evidence="7">
    <location>
        <begin position="949"/>
        <end position="961"/>
    </location>
</feature>
<dbReference type="PROSITE" id="PS50011">
    <property type="entry name" value="PROTEIN_KINASE_DOM"/>
    <property type="match status" value="1"/>
</dbReference>
<accession>A0A9K3PH70</accession>
<evidence type="ECO:0000313" key="9">
    <source>
        <dbReference type="EMBL" id="KAG7347065.1"/>
    </source>
</evidence>
<feature type="compositionally biased region" description="Polar residues" evidence="7">
    <location>
        <begin position="281"/>
        <end position="300"/>
    </location>
</feature>
<evidence type="ECO:0000256" key="1">
    <source>
        <dbReference type="ARBA" id="ARBA00022527"/>
    </source>
</evidence>
<dbReference type="AlphaFoldDB" id="A0A9K3PH70"/>
<organism evidence="9 10">
    <name type="scientific">Nitzschia inconspicua</name>
    <dbReference type="NCBI Taxonomy" id="303405"/>
    <lineage>
        <taxon>Eukaryota</taxon>
        <taxon>Sar</taxon>
        <taxon>Stramenopiles</taxon>
        <taxon>Ochrophyta</taxon>
        <taxon>Bacillariophyta</taxon>
        <taxon>Bacillariophyceae</taxon>
        <taxon>Bacillariophycidae</taxon>
        <taxon>Bacillariales</taxon>
        <taxon>Bacillariaceae</taxon>
        <taxon>Nitzschia</taxon>
    </lineage>
</organism>
<dbReference type="InterPro" id="IPR000719">
    <property type="entry name" value="Prot_kinase_dom"/>
</dbReference>
<gene>
    <name evidence="9" type="ORF">IV203_006134</name>
</gene>
<sequence>MSSGSSTSYYCISPQSYNRVFPSTKERLIGRAVLEGSVSSILSSPSDGFPRTVHHPLTAISISSRMSSEHEPLPPSALEHETSSVASDEPISLKMQSPFSAVVAASVSFLPHTPDTEKLRHALRLVHCIQKERGSSCAYYANNSLFESAMRQARVASDISAKFMRAYTDLPVVSSLGKIRSLIENHKNPQDSSNDLIFHRIFVSFNTLISSVVHECVLKDLSGEQWDGDHTNASRSDMYAVNEMKNVQNNDKYPPTNKPSEPNNRSMDLNSDTKDHLVSNPLVTTELSEQQGNLPETSVFSDECGAQDSDGNQDAPIPDHTTGNFSPVAELRDTSPGYQEVRQLLDLLKLFVQLKESAGVERAILSSLLAFRNCSLPDDSDEEEGHGPKSLPSFRMLTNDLILEVENQRALYSKLEKLPSGPHHSLVLELAELSPRLKDLQQIILTDFDSLRGAEFDSENIWDMITMYIDKLHSVELLIIEDLDLARADMKSVSKGYQASVSSQARQLKERQPPLSENAVDRALEQISGNGSGIVSHELLADIKRMDPDELKRKVLGLLSGSFAQDNDASAISGRNASRSVSISGYAESAAAEILKQDMNNALHKPLERTPSKEWDISIYEIKFTKRLGQGASATTYLGKWTGQNVAVKVASITEFGLEGWRTEVNALQRLHHPNIIRLMGSIYNENPQTHCLVLEYCNAGDLASALRYPTPRNFFFHVSSSIANAMSYLHQRGIIHRDLKPSNILCDGSISNGNFVVKITDFGIATDISRITQSGDNAEGEKERKLTGETGTYRWMSPEVIRHEYYSTKADVYSFAVMLWQFVTHEEPFVNVSSVEAAKLVAVEKKRMSMPQGIPRPLADLIEQNWDDNPDTRSNFSDIVECLQDLQETLPQDELEWLEEPYGHPVGSAESNEDKDARLQEASEAQLLVGGITRRAENGSSLGKMLKRSSSGIRGKSPNSRGKLPTGKKKSLLSNFFRKHSSFDNSKL</sequence>
<dbReference type="PANTHER" id="PTHR44329:SF288">
    <property type="entry name" value="MITOGEN-ACTIVATED PROTEIN KINASE KINASE KINASE 20"/>
    <property type="match status" value="1"/>
</dbReference>
<reference evidence="9" key="1">
    <citation type="journal article" date="2021" name="Sci. Rep.">
        <title>Diploid genomic architecture of Nitzschia inconspicua, an elite biomass production diatom.</title>
        <authorList>
            <person name="Oliver A."/>
            <person name="Podell S."/>
            <person name="Pinowska A."/>
            <person name="Traller J.C."/>
            <person name="Smith S.R."/>
            <person name="McClure R."/>
            <person name="Beliaev A."/>
            <person name="Bohutskyi P."/>
            <person name="Hill E.A."/>
            <person name="Rabines A."/>
            <person name="Zheng H."/>
            <person name="Allen L.Z."/>
            <person name="Kuo A."/>
            <person name="Grigoriev I.V."/>
            <person name="Allen A.E."/>
            <person name="Hazlebeck D."/>
            <person name="Allen E.E."/>
        </authorList>
    </citation>
    <scope>NUCLEOTIDE SEQUENCE</scope>
    <source>
        <strain evidence="9">Hildebrandi</strain>
    </source>
</reference>
<evidence type="ECO:0000256" key="3">
    <source>
        <dbReference type="ARBA" id="ARBA00022741"/>
    </source>
</evidence>
<dbReference type="EMBL" id="JAGRRH010000021">
    <property type="protein sequence ID" value="KAG7347065.1"/>
    <property type="molecule type" value="Genomic_DNA"/>
</dbReference>
<keyword evidence="3 6" id="KW-0547">Nucleotide-binding</keyword>
<dbReference type="InterPro" id="IPR008271">
    <property type="entry name" value="Ser/Thr_kinase_AS"/>
</dbReference>
<keyword evidence="4 9" id="KW-0418">Kinase</keyword>
<feature type="domain" description="Protein kinase" evidence="8">
    <location>
        <begin position="622"/>
        <end position="891"/>
    </location>
</feature>
<dbReference type="CDD" id="cd13999">
    <property type="entry name" value="STKc_MAP3K-like"/>
    <property type="match status" value="1"/>
</dbReference>
<dbReference type="GO" id="GO:0004674">
    <property type="term" value="F:protein serine/threonine kinase activity"/>
    <property type="evidence" value="ECO:0007669"/>
    <property type="project" value="UniProtKB-KW"/>
</dbReference>
<dbReference type="InterPro" id="IPR051681">
    <property type="entry name" value="Ser/Thr_Kinases-Pseudokinases"/>
</dbReference>
<feature type="compositionally biased region" description="Basic and acidic residues" evidence="7">
    <location>
        <begin position="67"/>
        <end position="82"/>
    </location>
</feature>
<keyword evidence="5 6" id="KW-0067">ATP-binding</keyword>
<feature type="region of interest" description="Disordered" evidence="7">
    <location>
        <begin position="939"/>
        <end position="974"/>
    </location>
</feature>
<dbReference type="PROSITE" id="PS00108">
    <property type="entry name" value="PROTEIN_KINASE_ST"/>
    <property type="match status" value="1"/>
</dbReference>
<dbReference type="PROSITE" id="PS00107">
    <property type="entry name" value="PROTEIN_KINASE_ATP"/>
    <property type="match status" value="1"/>
</dbReference>
<dbReference type="OrthoDB" id="4062651at2759"/>
<name>A0A9K3PH70_9STRA</name>
<feature type="binding site" evidence="6">
    <location>
        <position position="649"/>
    </location>
    <ligand>
        <name>ATP</name>
        <dbReference type="ChEBI" id="CHEBI:30616"/>
    </ligand>
</feature>
<dbReference type="Proteomes" id="UP000693970">
    <property type="component" value="Unassembled WGS sequence"/>
</dbReference>
<evidence type="ECO:0000256" key="6">
    <source>
        <dbReference type="PROSITE-ProRule" id="PRU10141"/>
    </source>
</evidence>
<evidence type="ECO:0000256" key="4">
    <source>
        <dbReference type="ARBA" id="ARBA00022777"/>
    </source>
</evidence>
<protein>
    <submittedName>
        <fullName evidence="9">Protein tyrosine kinase</fullName>
    </submittedName>
</protein>
<keyword evidence="10" id="KW-1185">Reference proteome</keyword>
<dbReference type="InterPro" id="IPR001245">
    <property type="entry name" value="Ser-Thr/Tyr_kinase_cat_dom"/>
</dbReference>
<dbReference type="InterPro" id="IPR017441">
    <property type="entry name" value="Protein_kinase_ATP_BS"/>
</dbReference>
<dbReference type="Pfam" id="PF07714">
    <property type="entry name" value="PK_Tyr_Ser-Thr"/>
    <property type="match status" value="1"/>
</dbReference>
<evidence type="ECO:0000256" key="2">
    <source>
        <dbReference type="ARBA" id="ARBA00022679"/>
    </source>
</evidence>